<proteinExistence type="predicted"/>
<dbReference type="AlphaFoldDB" id="A0A370LD40"/>
<feature type="domain" description="FAD-binding" evidence="6">
    <location>
        <begin position="6"/>
        <end position="347"/>
    </location>
</feature>
<dbReference type="EMBL" id="QQTP01000001">
    <property type="protein sequence ID" value="RDJ29897.1"/>
    <property type="molecule type" value="Genomic_DNA"/>
</dbReference>
<dbReference type="SUPFAM" id="SSF54373">
    <property type="entry name" value="FAD-linked reductases, C-terminal domain"/>
    <property type="match status" value="1"/>
</dbReference>
<keyword evidence="4" id="KW-0560">Oxidoreductase</keyword>
<evidence type="ECO:0000256" key="2">
    <source>
        <dbReference type="ARBA" id="ARBA00022630"/>
    </source>
</evidence>
<dbReference type="InterPro" id="IPR036188">
    <property type="entry name" value="FAD/NAD-bd_sf"/>
</dbReference>
<gene>
    <name evidence="7" type="ORF">DWE98_02655</name>
</gene>
<dbReference type="Proteomes" id="UP000255207">
    <property type="component" value="Unassembled WGS sequence"/>
</dbReference>
<dbReference type="SUPFAM" id="SSF51905">
    <property type="entry name" value="FAD/NAD(P)-binding domain"/>
    <property type="match status" value="1"/>
</dbReference>
<evidence type="ECO:0000259" key="6">
    <source>
        <dbReference type="Pfam" id="PF01494"/>
    </source>
</evidence>
<name>A0A370LD40_9HYPH</name>
<dbReference type="PANTHER" id="PTHR13789">
    <property type="entry name" value="MONOOXYGENASE"/>
    <property type="match status" value="1"/>
</dbReference>
<accession>A0A370LD40</accession>
<dbReference type="RefSeq" id="WP_114828010.1">
    <property type="nucleotide sequence ID" value="NZ_QQTO01000019.1"/>
</dbReference>
<keyword evidence="3" id="KW-0274">FAD</keyword>
<comment type="caution">
    <text evidence="7">The sequence shown here is derived from an EMBL/GenBank/DDBJ whole genome shotgun (WGS) entry which is preliminary data.</text>
</comment>
<evidence type="ECO:0000256" key="4">
    <source>
        <dbReference type="ARBA" id="ARBA00023002"/>
    </source>
</evidence>
<evidence type="ECO:0000313" key="8">
    <source>
        <dbReference type="Proteomes" id="UP000255207"/>
    </source>
</evidence>
<dbReference type="GO" id="GO:0004497">
    <property type="term" value="F:monooxygenase activity"/>
    <property type="evidence" value="ECO:0007669"/>
    <property type="project" value="UniProtKB-KW"/>
</dbReference>
<dbReference type="InterPro" id="IPR002938">
    <property type="entry name" value="FAD-bd"/>
</dbReference>
<evidence type="ECO:0000256" key="1">
    <source>
        <dbReference type="ARBA" id="ARBA00001974"/>
    </source>
</evidence>
<evidence type="ECO:0000313" key="7">
    <source>
        <dbReference type="EMBL" id="RDJ29897.1"/>
    </source>
</evidence>
<dbReference type="GO" id="GO:0071949">
    <property type="term" value="F:FAD binding"/>
    <property type="evidence" value="ECO:0007669"/>
    <property type="project" value="InterPro"/>
</dbReference>
<reference evidence="8" key="1">
    <citation type="submission" date="2018-07" db="EMBL/GenBank/DDBJ databases">
        <authorList>
            <person name="Safronova V.I."/>
            <person name="Chirak E.R."/>
            <person name="Sazanova A.L."/>
        </authorList>
    </citation>
    <scope>NUCLEOTIDE SEQUENCE [LARGE SCALE GENOMIC DNA]</scope>
    <source>
        <strain evidence="8">RCAM04685</strain>
    </source>
</reference>
<dbReference type="OrthoDB" id="4230779at2"/>
<dbReference type="PANTHER" id="PTHR13789:SF318">
    <property type="entry name" value="GERANYLGERANYL DIPHOSPHATE REDUCTASE"/>
    <property type="match status" value="1"/>
</dbReference>
<organism evidence="7 8">
    <name type="scientific">Bosea caraganae</name>
    <dbReference type="NCBI Taxonomy" id="2763117"/>
    <lineage>
        <taxon>Bacteria</taxon>
        <taxon>Pseudomonadati</taxon>
        <taxon>Pseudomonadota</taxon>
        <taxon>Alphaproteobacteria</taxon>
        <taxon>Hyphomicrobiales</taxon>
        <taxon>Boseaceae</taxon>
        <taxon>Bosea</taxon>
    </lineage>
</organism>
<sequence>MSIPHILIAGAGIGGLTAAIALARRGFAVTVAEKRTGFGETGAGIQVTPNAGRVLDALDLRLPLKRAAVTSERLVVRRWRDGTQLAEMPMSRGEAETPFRALRRTDLHTVLLDAARSQPRIRLIVGRGLGDVQQSEDGITATLASESGQTETIAALALIGADGLWSRTRDLTGDKAPPAFTGFEAWRALVPAPERLPGQVTLHLGTNHHAVHYPVAGGREINLVLIRAAKEAREGWSRDGEPGLPAREVAGAAPALRKLVTEAPKWQVWSLFDRPPAAMAKGRIALLGDAAHPVLPFLAQGAALAIEDAAVLARELAEHLQTGGASAVPAALKAYAKARQARAARVQAASRANARNYHVGPPWSWGRNLAMKQMGPEGMRSRYDWLYEWRDEG</sequence>
<protein>
    <submittedName>
        <fullName evidence="7">FAD-binding monooxygenase</fullName>
    </submittedName>
</protein>
<keyword evidence="5 7" id="KW-0503">Monooxygenase</keyword>
<dbReference type="Gene3D" id="3.50.50.60">
    <property type="entry name" value="FAD/NAD(P)-binding domain"/>
    <property type="match status" value="1"/>
</dbReference>
<dbReference type="Pfam" id="PF01494">
    <property type="entry name" value="FAD_binding_3"/>
    <property type="match status" value="1"/>
</dbReference>
<dbReference type="InterPro" id="IPR050493">
    <property type="entry name" value="FAD-dep_Monooxygenase_BioMet"/>
</dbReference>
<comment type="cofactor">
    <cofactor evidence="1">
        <name>FAD</name>
        <dbReference type="ChEBI" id="CHEBI:57692"/>
    </cofactor>
</comment>
<keyword evidence="8" id="KW-1185">Reference proteome</keyword>
<dbReference type="PRINTS" id="PR00420">
    <property type="entry name" value="RNGMNOXGNASE"/>
</dbReference>
<evidence type="ECO:0000256" key="5">
    <source>
        <dbReference type="ARBA" id="ARBA00023033"/>
    </source>
</evidence>
<keyword evidence="2" id="KW-0285">Flavoprotein</keyword>
<evidence type="ECO:0000256" key="3">
    <source>
        <dbReference type="ARBA" id="ARBA00022827"/>
    </source>
</evidence>